<dbReference type="Gene3D" id="2.40.160.10">
    <property type="entry name" value="Porin"/>
    <property type="match status" value="1"/>
</dbReference>
<evidence type="ECO:0000256" key="2">
    <source>
        <dbReference type="ARBA" id="ARBA00022448"/>
    </source>
</evidence>
<evidence type="ECO:0000256" key="1">
    <source>
        <dbReference type="ARBA" id="ARBA00009075"/>
    </source>
</evidence>
<evidence type="ECO:0008006" key="7">
    <source>
        <dbReference type="Google" id="ProtNLM"/>
    </source>
</evidence>
<dbReference type="PANTHER" id="PTHR34596">
    <property type="entry name" value="CHITOPORIN"/>
    <property type="match status" value="1"/>
</dbReference>
<feature type="chain" id="PRO_5045046441" description="Outer membrane porin, OprD family" evidence="4">
    <location>
        <begin position="22"/>
        <end position="467"/>
    </location>
</feature>
<dbReference type="RefSeq" id="WP_187255561.1">
    <property type="nucleotide sequence ID" value="NZ_JBHULF010000006.1"/>
</dbReference>
<dbReference type="PANTHER" id="PTHR34596:SF2">
    <property type="entry name" value="CHITOPORIN"/>
    <property type="match status" value="1"/>
</dbReference>
<proteinExistence type="inferred from homology"/>
<dbReference type="InterPro" id="IPR023614">
    <property type="entry name" value="Porin_dom_sf"/>
</dbReference>
<accession>A0ABR7M5P5</accession>
<evidence type="ECO:0000313" key="5">
    <source>
        <dbReference type="EMBL" id="MBC6490241.1"/>
    </source>
</evidence>
<reference evidence="5 6" key="1">
    <citation type="submission" date="2016-07" db="EMBL/GenBank/DDBJ databases">
        <title>Genome analysis of Flavihumibacter stibioxidans YS-17.</title>
        <authorList>
            <person name="Shi K."/>
            <person name="Han Y."/>
            <person name="Wang G."/>
        </authorList>
    </citation>
    <scope>NUCLEOTIDE SEQUENCE [LARGE SCALE GENOMIC DNA]</scope>
    <source>
        <strain evidence="5 6">YS-17</strain>
    </source>
</reference>
<dbReference type="InterPro" id="IPR005318">
    <property type="entry name" value="OM_porin_bac"/>
</dbReference>
<feature type="signal peptide" evidence="4">
    <location>
        <begin position="1"/>
        <end position="21"/>
    </location>
</feature>
<protein>
    <recommendedName>
        <fullName evidence="7">Outer membrane porin, OprD family</fullName>
    </recommendedName>
</protein>
<dbReference type="Pfam" id="PF03573">
    <property type="entry name" value="OprD"/>
    <property type="match status" value="1"/>
</dbReference>
<dbReference type="EMBL" id="MBUA01000001">
    <property type="protein sequence ID" value="MBC6490241.1"/>
    <property type="molecule type" value="Genomic_DNA"/>
</dbReference>
<comment type="similarity">
    <text evidence="1">Belongs to the outer membrane porin (Opr) (TC 1.B.25) family.</text>
</comment>
<keyword evidence="3 4" id="KW-0732">Signal</keyword>
<evidence type="ECO:0000256" key="3">
    <source>
        <dbReference type="ARBA" id="ARBA00022729"/>
    </source>
</evidence>
<dbReference type="Proteomes" id="UP000765802">
    <property type="component" value="Unassembled WGS sequence"/>
</dbReference>
<sequence>MKRIFKFLFTFIIITSTRLQAQEEHPQPDKKESDTTSILHAFKKGHIHGHFRYFFMATDNASGLTDYYANALGGGIKYETAPFKGFQLGVGGFFIYNIGSSDLATPDPASGAANRYELGLFDIQDPENKNDIDRLEELYLKYNFRKSDIIAGKQLPEMPFINQQDGRMRPTEMDGAMVNFREFKNTTITAGYLWQISPRSTVEWFSIGESIGVYSMGVAVDGTPSNYRNQLESGGIAVLGIQRKIGKHLTVQLWEQYVDNIFNTAMVQADLVKPLNNRLKLTAGLQLIRQDAINDGGNEDPSKTYFEKGSKSYVWGLMAGVKDTRWDASLNYTRITKDGRYLMPREWGKDPFYTFLPRERNEGNGDLDAVVAKFSYAFPRVHLKSTLGYGHYYLAEVTNTAHNKYGLPSYNQLNATLKYDFQKVLKGFDAQFIYVYKGGIGKDFGNPKYIINKVDKSHFNLIINYNF</sequence>
<comment type="caution">
    <text evidence="5">The sequence shown here is derived from an EMBL/GenBank/DDBJ whole genome shotgun (WGS) entry which is preliminary data.</text>
</comment>
<keyword evidence="2" id="KW-0813">Transport</keyword>
<name>A0ABR7M5P5_9BACT</name>
<evidence type="ECO:0000256" key="4">
    <source>
        <dbReference type="SAM" id="SignalP"/>
    </source>
</evidence>
<evidence type="ECO:0000313" key="6">
    <source>
        <dbReference type="Proteomes" id="UP000765802"/>
    </source>
</evidence>
<organism evidence="5 6">
    <name type="scientific">Flavihumibacter stibioxidans</name>
    <dbReference type="NCBI Taxonomy" id="1834163"/>
    <lineage>
        <taxon>Bacteria</taxon>
        <taxon>Pseudomonadati</taxon>
        <taxon>Bacteroidota</taxon>
        <taxon>Chitinophagia</taxon>
        <taxon>Chitinophagales</taxon>
        <taxon>Chitinophagaceae</taxon>
        <taxon>Flavihumibacter</taxon>
    </lineage>
</organism>
<keyword evidence="6" id="KW-1185">Reference proteome</keyword>
<gene>
    <name evidence="5" type="ORF">BC349_04650</name>
</gene>